<dbReference type="Proteomes" id="UP001596425">
    <property type="component" value="Unassembled WGS sequence"/>
</dbReference>
<gene>
    <name evidence="5" type="ORF">ACFQBM_18155</name>
</gene>
<keyword evidence="2" id="KW-1134">Transmembrane beta strand</keyword>
<comment type="caution">
    <text evidence="5">The sequence shown here is derived from an EMBL/GenBank/DDBJ whole genome shotgun (WGS) entry which is preliminary data.</text>
</comment>
<organism evidence="5 6">
    <name type="scientific">Microbulbifer taiwanensis</name>
    <dbReference type="NCBI Taxonomy" id="986746"/>
    <lineage>
        <taxon>Bacteria</taxon>
        <taxon>Pseudomonadati</taxon>
        <taxon>Pseudomonadota</taxon>
        <taxon>Gammaproteobacteria</taxon>
        <taxon>Cellvibrionales</taxon>
        <taxon>Microbulbiferaceae</taxon>
        <taxon>Microbulbifer</taxon>
    </lineage>
</organism>
<dbReference type="Gene3D" id="3.10.20.310">
    <property type="entry name" value="membrane protein fhac"/>
    <property type="match status" value="1"/>
</dbReference>
<evidence type="ECO:0000256" key="1">
    <source>
        <dbReference type="ARBA" id="ARBA00004370"/>
    </source>
</evidence>
<keyword evidence="3" id="KW-0472">Membrane</keyword>
<keyword evidence="6" id="KW-1185">Reference proteome</keyword>
<feature type="domain" description="POTRA" evidence="4">
    <location>
        <begin position="190"/>
        <end position="262"/>
    </location>
</feature>
<dbReference type="RefSeq" id="WP_193193313.1">
    <property type="nucleotide sequence ID" value="NZ_JACZFR010000044.1"/>
</dbReference>
<keyword evidence="2" id="KW-0812">Transmembrane</keyword>
<comment type="subcellular location">
    <subcellularLocation>
        <location evidence="1">Membrane</location>
    </subcellularLocation>
</comment>
<sequence>MRIFIGILLAAILLSPLQQVRAIPFFDQLPKFKLRVQDDRELQDSLREEMEKLRKGSSALKSYDDPRDVARYERGTLEKLLRSRGYYDASVRLSVTDGEILYRVNPGPQYLIKSITIDMPGRLRRGFSGLPLQVGDPLVASKVLEGVKVIEKYLSDNACLLDIDVSYEAKVIHSEAAARLEYRVAPSPEVRVGEVRIEGLTSVEEDFLRGKLQIATGDCFSRNKIDAARLRLLRTNLIASANSEVSDPYGDLVDITFLLQERGHRTVKLGVGYTSDEGAGVSAGWEHRNVFHRGEKIEIESKVNPVQQSLEGKLLIPRFLHDKQNFSASVELSNEDRDTYTAESLTLGATVARKLSKHRTASVGTELKFSQVDEKVQEQPGTSRNENYRLLSFPLGLKWDTTDNPLDARRGATVAMEVKPYFDLSSSGSSFTKNTLVLTGYKTGTEMRYEPTLALRIKAGAISGASNFDIPADERFYAGGGGSVRGYGYQELGPRVLIAPRTPGDPPRLSDSIGGRGLSEISIEGRFRFSDTWGGVLFVDGGNAYADPQPDFSDLFWGAGIGVRYFTSFAPLRLDVAFPLDQREGIDDDYQIYVSLGQAF</sequence>
<dbReference type="Pfam" id="PF07244">
    <property type="entry name" value="POTRA"/>
    <property type="match status" value="1"/>
</dbReference>
<accession>A0ABW1YUF7</accession>
<dbReference type="PANTHER" id="PTHR12815:SF42">
    <property type="entry name" value="BACTERIAL SURFACE ANTIGEN (D15) DOMAIN-CONTAINING PROTEIN"/>
    <property type="match status" value="1"/>
</dbReference>
<name>A0ABW1YUF7_9GAMM</name>
<reference evidence="6" key="1">
    <citation type="journal article" date="2019" name="Int. J. Syst. Evol. Microbiol.">
        <title>The Global Catalogue of Microorganisms (GCM) 10K type strain sequencing project: providing services to taxonomists for standard genome sequencing and annotation.</title>
        <authorList>
            <consortium name="The Broad Institute Genomics Platform"/>
            <consortium name="The Broad Institute Genome Sequencing Center for Infectious Disease"/>
            <person name="Wu L."/>
            <person name="Ma J."/>
        </authorList>
    </citation>
    <scope>NUCLEOTIDE SEQUENCE [LARGE SCALE GENOMIC DNA]</scope>
    <source>
        <strain evidence="6">CGMCC 1.13718</strain>
    </source>
</reference>
<evidence type="ECO:0000256" key="2">
    <source>
        <dbReference type="ARBA" id="ARBA00022452"/>
    </source>
</evidence>
<evidence type="ECO:0000313" key="5">
    <source>
        <dbReference type="EMBL" id="MFC6635212.1"/>
    </source>
</evidence>
<evidence type="ECO:0000313" key="6">
    <source>
        <dbReference type="Proteomes" id="UP001596425"/>
    </source>
</evidence>
<dbReference type="InterPro" id="IPR039910">
    <property type="entry name" value="D15-like"/>
</dbReference>
<proteinExistence type="predicted"/>
<dbReference type="Gene3D" id="2.40.160.50">
    <property type="entry name" value="membrane protein fhac: a member of the omp85/tpsb transporter family"/>
    <property type="match status" value="1"/>
</dbReference>
<evidence type="ECO:0000256" key="3">
    <source>
        <dbReference type="ARBA" id="ARBA00023136"/>
    </source>
</evidence>
<protein>
    <submittedName>
        <fullName evidence="5">Autotransporter assembly complex family protein</fullName>
    </submittedName>
</protein>
<dbReference type="InterPro" id="IPR000184">
    <property type="entry name" value="Bac_surfAg_D15"/>
</dbReference>
<dbReference type="PANTHER" id="PTHR12815">
    <property type="entry name" value="SORTING AND ASSEMBLY MACHINERY SAMM50 PROTEIN FAMILY MEMBER"/>
    <property type="match status" value="1"/>
</dbReference>
<dbReference type="InterPro" id="IPR034746">
    <property type="entry name" value="POTRA"/>
</dbReference>
<dbReference type="InterPro" id="IPR010827">
    <property type="entry name" value="BamA/TamA_POTRA"/>
</dbReference>
<evidence type="ECO:0000259" key="4">
    <source>
        <dbReference type="PROSITE" id="PS51779"/>
    </source>
</evidence>
<dbReference type="EMBL" id="JBHSVR010000001">
    <property type="protein sequence ID" value="MFC6635212.1"/>
    <property type="molecule type" value="Genomic_DNA"/>
</dbReference>
<dbReference type="Pfam" id="PF01103">
    <property type="entry name" value="Omp85"/>
    <property type="match status" value="1"/>
</dbReference>
<dbReference type="PROSITE" id="PS51779">
    <property type="entry name" value="POTRA"/>
    <property type="match status" value="1"/>
</dbReference>